<evidence type="ECO:0000259" key="4">
    <source>
        <dbReference type="Pfam" id="PF25973"/>
    </source>
</evidence>
<dbReference type="Gene3D" id="1.10.287.470">
    <property type="entry name" value="Helix hairpin bin"/>
    <property type="match status" value="1"/>
</dbReference>
<dbReference type="KEGG" id="pseg:D3H65_20335"/>
<dbReference type="Proteomes" id="UP000263900">
    <property type="component" value="Chromosome"/>
</dbReference>
<feature type="coiled-coil region" evidence="2">
    <location>
        <begin position="98"/>
        <end position="132"/>
    </location>
</feature>
<dbReference type="Gene3D" id="2.40.50.100">
    <property type="match status" value="1"/>
</dbReference>
<dbReference type="Pfam" id="PF25989">
    <property type="entry name" value="YknX_C"/>
    <property type="match status" value="1"/>
</dbReference>
<dbReference type="Pfam" id="PF25973">
    <property type="entry name" value="BSH_CzcB"/>
    <property type="match status" value="1"/>
</dbReference>
<accession>A0A3B7MNW9</accession>
<feature type="domain" description="CzcB-like barrel-sandwich hybrid" evidence="4">
    <location>
        <begin position="66"/>
        <end position="197"/>
    </location>
</feature>
<keyword evidence="7" id="KW-1185">Reference proteome</keyword>
<evidence type="ECO:0000256" key="2">
    <source>
        <dbReference type="SAM" id="Coils"/>
    </source>
</evidence>
<dbReference type="NCBIfam" id="TIGR01730">
    <property type="entry name" value="RND_mfp"/>
    <property type="match status" value="1"/>
</dbReference>
<dbReference type="SUPFAM" id="SSF111369">
    <property type="entry name" value="HlyD-like secretion proteins"/>
    <property type="match status" value="1"/>
</dbReference>
<dbReference type="GO" id="GO:1990281">
    <property type="term" value="C:efflux pump complex"/>
    <property type="evidence" value="ECO:0007669"/>
    <property type="project" value="TreeGrafter"/>
</dbReference>
<dbReference type="Gene3D" id="2.40.420.20">
    <property type="match status" value="1"/>
</dbReference>
<evidence type="ECO:0000259" key="3">
    <source>
        <dbReference type="Pfam" id="PF25954"/>
    </source>
</evidence>
<dbReference type="AlphaFoldDB" id="A0A3B7MNW9"/>
<comment type="similarity">
    <text evidence="1">Belongs to the membrane fusion protein (MFP) (TC 8.A.1) family.</text>
</comment>
<evidence type="ECO:0000313" key="7">
    <source>
        <dbReference type="Proteomes" id="UP000263900"/>
    </source>
</evidence>
<name>A0A3B7MNW9_9BACT</name>
<dbReference type="GO" id="GO:0015562">
    <property type="term" value="F:efflux transmembrane transporter activity"/>
    <property type="evidence" value="ECO:0007669"/>
    <property type="project" value="TreeGrafter"/>
</dbReference>
<dbReference type="Pfam" id="PF25954">
    <property type="entry name" value="Beta-barrel_RND_2"/>
    <property type="match status" value="1"/>
</dbReference>
<feature type="domain" description="YknX-like C-terminal permuted SH3-like" evidence="5">
    <location>
        <begin position="298"/>
        <end position="362"/>
    </location>
</feature>
<dbReference type="InterPro" id="IPR058637">
    <property type="entry name" value="YknX-like_C"/>
</dbReference>
<evidence type="ECO:0000256" key="1">
    <source>
        <dbReference type="ARBA" id="ARBA00009477"/>
    </source>
</evidence>
<keyword evidence="2" id="KW-0175">Coiled coil</keyword>
<dbReference type="PANTHER" id="PTHR30469:SF37">
    <property type="entry name" value="RAGD PROTEIN"/>
    <property type="match status" value="1"/>
</dbReference>
<dbReference type="InterPro" id="IPR058792">
    <property type="entry name" value="Beta-barrel_RND_2"/>
</dbReference>
<reference evidence="6 7" key="1">
    <citation type="submission" date="2018-09" db="EMBL/GenBank/DDBJ databases">
        <title>Genome sequencing of strain 6GH32-13.</title>
        <authorList>
            <person name="Weon H.-Y."/>
            <person name="Heo J."/>
            <person name="Kwon S.-W."/>
        </authorList>
    </citation>
    <scope>NUCLEOTIDE SEQUENCE [LARGE SCALE GENOMIC DNA]</scope>
    <source>
        <strain evidence="6 7">5GH32-13</strain>
    </source>
</reference>
<dbReference type="Gene3D" id="2.40.30.170">
    <property type="match status" value="1"/>
</dbReference>
<proteinExistence type="inferred from homology"/>
<evidence type="ECO:0000313" key="6">
    <source>
        <dbReference type="EMBL" id="AXY76192.1"/>
    </source>
</evidence>
<sequence length="363" mass="39750">MKYYSLSITTLTISLLCACGQQQQPVDMTGDSTTNTHSKYEIGRVAEKPLASYVKLPGQLKPFEEVNIYARVNGFIKEVLADRGTTVHKGQVLITLEAPELESQLQAATSKYVQAQENAVASKEKYRRLKEAASEAGAVAPLDLDNALSRMRADEAIVLSERSNVESMSNIKSYLTITAPFNGVIIQRNVSAGALVGPGSKSNDQPMLVLQHLEKLRLEVYIPEAYVDKVDLKSPVSFVFNAMPGQENKATISRSANALSSLRSEAIEIDINNHHLDLKPGMYAEVKIPLLSQAKSLLIPNNAIVRSTERQYVITVKEGKAMLVNIQEGLRTHDSTEVFGTLAGGDEILLHATDEIREGTVIK</sequence>
<evidence type="ECO:0000259" key="5">
    <source>
        <dbReference type="Pfam" id="PF25989"/>
    </source>
</evidence>
<dbReference type="PANTHER" id="PTHR30469">
    <property type="entry name" value="MULTIDRUG RESISTANCE PROTEIN MDTA"/>
    <property type="match status" value="1"/>
</dbReference>
<organism evidence="6 7">
    <name type="scientific">Paraflavitalea soli</name>
    <dbReference type="NCBI Taxonomy" id="2315862"/>
    <lineage>
        <taxon>Bacteria</taxon>
        <taxon>Pseudomonadati</taxon>
        <taxon>Bacteroidota</taxon>
        <taxon>Chitinophagia</taxon>
        <taxon>Chitinophagales</taxon>
        <taxon>Chitinophagaceae</taxon>
        <taxon>Paraflavitalea</taxon>
    </lineage>
</organism>
<feature type="domain" description="CusB-like beta-barrel" evidence="3">
    <location>
        <begin position="218"/>
        <end position="288"/>
    </location>
</feature>
<dbReference type="OrthoDB" id="9806939at2"/>
<protein>
    <submittedName>
        <fullName evidence="6">Efflux RND transporter periplasmic adaptor subunit</fullName>
    </submittedName>
</protein>
<dbReference type="EMBL" id="CP032157">
    <property type="protein sequence ID" value="AXY76192.1"/>
    <property type="molecule type" value="Genomic_DNA"/>
</dbReference>
<dbReference type="InterPro" id="IPR058647">
    <property type="entry name" value="BSH_CzcB-like"/>
</dbReference>
<dbReference type="PROSITE" id="PS51257">
    <property type="entry name" value="PROKAR_LIPOPROTEIN"/>
    <property type="match status" value="1"/>
</dbReference>
<gene>
    <name evidence="6" type="ORF">D3H65_20335</name>
</gene>
<dbReference type="InterPro" id="IPR006143">
    <property type="entry name" value="RND_pump_MFP"/>
</dbReference>
<dbReference type="RefSeq" id="WP_119052071.1">
    <property type="nucleotide sequence ID" value="NZ_CP032157.1"/>
</dbReference>